<comment type="subcellular location">
    <subcellularLocation>
        <location evidence="1">Cell membrane</location>
        <topology evidence="1">Peripheral membrane protein</topology>
    </subcellularLocation>
</comment>
<dbReference type="InterPro" id="IPR003593">
    <property type="entry name" value="AAA+_ATPase"/>
</dbReference>
<dbReference type="PANTHER" id="PTHR43790">
    <property type="entry name" value="CARBOHYDRATE TRANSPORT ATP-BINDING PROTEIN MG119-RELATED"/>
    <property type="match status" value="1"/>
</dbReference>
<dbReference type="FunFam" id="3.40.50.300:FF:000127">
    <property type="entry name" value="Ribose import ATP-binding protein RbsA"/>
    <property type="match status" value="1"/>
</dbReference>
<feature type="compositionally biased region" description="Basic and acidic residues" evidence="11">
    <location>
        <begin position="1"/>
        <end position="14"/>
    </location>
</feature>
<protein>
    <submittedName>
        <fullName evidence="13">ABC-type sugar transport system, ATP-binding protein</fullName>
    </submittedName>
</protein>
<accession>A0A242N9J7</accession>
<proteinExistence type="predicted"/>
<dbReference type="AlphaFoldDB" id="A0A242N9J7"/>
<name>A0A242N9J7_CABSO</name>
<evidence type="ECO:0000313" key="13">
    <source>
        <dbReference type="EMBL" id="OTP80322.1"/>
    </source>
</evidence>
<comment type="caution">
    <text evidence="13">The sequence shown here is derived from an EMBL/GenBank/DDBJ whole genome shotgun (WGS) entry which is preliminary data.</text>
</comment>
<dbReference type="PANTHER" id="PTHR43790:SF3">
    <property type="entry name" value="D-ALLOSE IMPORT ATP-BINDING PROTEIN ALSA-RELATED"/>
    <property type="match status" value="1"/>
</dbReference>
<dbReference type="SUPFAM" id="SSF52540">
    <property type="entry name" value="P-loop containing nucleoside triphosphate hydrolases"/>
    <property type="match status" value="2"/>
</dbReference>
<dbReference type="Proteomes" id="UP000194546">
    <property type="component" value="Unassembled WGS sequence"/>
</dbReference>
<evidence type="ECO:0000256" key="3">
    <source>
        <dbReference type="ARBA" id="ARBA00022475"/>
    </source>
</evidence>
<feature type="domain" description="ABC transporter" evidence="12">
    <location>
        <begin position="41"/>
        <end position="276"/>
    </location>
</feature>
<dbReference type="GO" id="GO:0016887">
    <property type="term" value="F:ATP hydrolysis activity"/>
    <property type="evidence" value="ECO:0007669"/>
    <property type="project" value="InterPro"/>
</dbReference>
<evidence type="ECO:0000256" key="6">
    <source>
        <dbReference type="ARBA" id="ARBA00022737"/>
    </source>
</evidence>
<evidence type="ECO:0000256" key="9">
    <source>
        <dbReference type="ARBA" id="ARBA00022967"/>
    </source>
</evidence>
<keyword evidence="4" id="KW-0997">Cell inner membrane</keyword>
<evidence type="ECO:0000256" key="4">
    <source>
        <dbReference type="ARBA" id="ARBA00022519"/>
    </source>
</evidence>
<dbReference type="CDD" id="cd03216">
    <property type="entry name" value="ABC_Carb_Monos_I"/>
    <property type="match status" value="1"/>
</dbReference>
<dbReference type="PROSITE" id="PS50893">
    <property type="entry name" value="ABC_TRANSPORTER_2"/>
    <property type="match status" value="2"/>
</dbReference>
<dbReference type="GO" id="GO:0005524">
    <property type="term" value="F:ATP binding"/>
    <property type="evidence" value="ECO:0007669"/>
    <property type="project" value="UniProtKB-KW"/>
</dbReference>
<dbReference type="InterPro" id="IPR050107">
    <property type="entry name" value="ABC_carbohydrate_import_ATPase"/>
</dbReference>
<dbReference type="InterPro" id="IPR017871">
    <property type="entry name" value="ABC_transporter-like_CS"/>
</dbReference>
<gene>
    <name evidence="13" type="ORF">PAMC26510_01655</name>
</gene>
<dbReference type="GO" id="GO:0005886">
    <property type="term" value="C:plasma membrane"/>
    <property type="evidence" value="ECO:0007669"/>
    <property type="project" value="UniProtKB-SubCell"/>
</dbReference>
<dbReference type="PROSITE" id="PS00211">
    <property type="entry name" value="ABC_TRANSPORTER_1"/>
    <property type="match status" value="1"/>
</dbReference>
<keyword evidence="7" id="KW-0547">Nucleotide-binding</keyword>
<dbReference type="SMART" id="SM00382">
    <property type="entry name" value="AAA"/>
    <property type="match status" value="2"/>
</dbReference>
<keyword evidence="10" id="KW-0472">Membrane</keyword>
<dbReference type="CDD" id="cd03215">
    <property type="entry name" value="ABC_Carb_Monos_II"/>
    <property type="match status" value="1"/>
</dbReference>
<evidence type="ECO:0000256" key="8">
    <source>
        <dbReference type="ARBA" id="ARBA00022840"/>
    </source>
</evidence>
<evidence type="ECO:0000256" key="2">
    <source>
        <dbReference type="ARBA" id="ARBA00022448"/>
    </source>
</evidence>
<evidence type="ECO:0000256" key="5">
    <source>
        <dbReference type="ARBA" id="ARBA00022597"/>
    </source>
</evidence>
<keyword evidence="8 13" id="KW-0067">ATP-binding</keyword>
<evidence type="ECO:0000256" key="11">
    <source>
        <dbReference type="SAM" id="MobiDB-lite"/>
    </source>
</evidence>
<keyword evidence="5 13" id="KW-0762">Sugar transport</keyword>
<dbReference type="InterPro" id="IPR027417">
    <property type="entry name" value="P-loop_NTPase"/>
</dbReference>
<evidence type="ECO:0000256" key="1">
    <source>
        <dbReference type="ARBA" id="ARBA00004202"/>
    </source>
</evidence>
<keyword evidence="3" id="KW-1003">Cell membrane</keyword>
<keyword evidence="9" id="KW-1278">Translocase</keyword>
<evidence type="ECO:0000256" key="7">
    <source>
        <dbReference type="ARBA" id="ARBA00022741"/>
    </source>
</evidence>
<dbReference type="InterPro" id="IPR003439">
    <property type="entry name" value="ABC_transporter-like_ATP-bd"/>
</dbReference>
<feature type="region of interest" description="Disordered" evidence="11">
    <location>
        <begin position="1"/>
        <end position="35"/>
    </location>
</feature>
<evidence type="ECO:0000256" key="10">
    <source>
        <dbReference type="ARBA" id="ARBA00023136"/>
    </source>
</evidence>
<evidence type="ECO:0000313" key="14">
    <source>
        <dbReference type="Proteomes" id="UP000194546"/>
    </source>
</evidence>
<sequence length="532" mass="56757">MSDGAERMPRKRDPIMSAETSSPDLSGGVQEAPESGNVPLLRMEGIVKSFPGVKALRGVSLSLQAGHVMAIVGENGAGKSSLIKTLSGAYEPDEGRIEINGVPLARGTNAAIDAGVAVIYQELSLINDMTVAENLFLGRMPSRGGFVMRREANEQARQALAQVGLDNVSPSMRLGDLPLNKRQLVEVAKAVARDARILVMDEPTAALQRGDIANLYAVVRRLRAAGMGIIFISHHLEEVFELADSAVVMRDGATVSSRPMNQWTEQELVQAMVARNLDSFYPWEPRDYGPVVLEVRDLASPPIVRHASLSVRAGEIVGIAGIAGAGRTELLKAIFGALPVTKGELLIRGKKVSIKSPTDGIRHGLVYTAEDRKLEGLVLEASIEENVALSSLKALATGGFTSNARKRKLAQEASTRFAVRSPSVMQITGNLSGGNQQKVILGRATATQPAVIMLDEPTRGIDVGAKTEIYAHMVSMARAGAAVIMVSSELPELLGMSDRVLVMYRGSIVTEIARDKADSETVIQWATTGVGA</sequence>
<dbReference type="EMBL" id="NBTY01000006">
    <property type="protein sequence ID" value="OTP80322.1"/>
    <property type="molecule type" value="Genomic_DNA"/>
</dbReference>
<keyword evidence="2" id="KW-0813">Transport</keyword>
<keyword evidence="6" id="KW-0677">Repeat</keyword>
<dbReference type="Gene3D" id="3.40.50.300">
    <property type="entry name" value="P-loop containing nucleotide triphosphate hydrolases"/>
    <property type="match status" value="2"/>
</dbReference>
<evidence type="ECO:0000259" key="12">
    <source>
        <dbReference type="PROSITE" id="PS50893"/>
    </source>
</evidence>
<feature type="domain" description="ABC transporter" evidence="12">
    <location>
        <begin position="274"/>
        <end position="530"/>
    </location>
</feature>
<dbReference type="Pfam" id="PF00005">
    <property type="entry name" value="ABC_tran"/>
    <property type="match status" value="2"/>
</dbReference>
<reference evidence="13 14" key="1">
    <citation type="submission" date="2017-03" db="EMBL/GenBank/DDBJ databases">
        <title>Genome analysis of strain PAMC 26510.</title>
        <authorList>
            <person name="Oh H.-M."/>
            <person name="Yang J.-A."/>
        </authorList>
    </citation>
    <scope>NUCLEOTIDE SEQUENCE [LARGE SCALE GENOMIC DNA]</scope>
    <source>
        <strain evidence="13 14">PAMC 26510</strain>
    </source>
</reference>
<organism evidence="13 14">
    <name type="scientific">Caballeronia sordidicola</name>
    <name type="common">Burkholderia sordidicola</name>
    <dbReference type="NCBI Taxonomy" id="196367"/>
    <lineage>
        <taxon>Bacteria</taxon>
        <taxon>Pseudomonadati</taxon>
        <taxon>Pseudomonadota</taxon>
        <taxon>Betaproteobacteria</taxon>
        <taxon>Burkholderiales</taxon>
        <taxon>Burkholderiaceae</taxon>
        <taxon>Caballeronia</taxon>
    </lineage>
</organism>